<organism evidence="1 2">
    <name type="scientific">Eretmocerus hayati</name>
    <dbReference type="NCBI Taxonomy" id="131215"/>
    <lineage>
        <taxon>Eukaryota</taxon>
        <taxon>Metazoa</taxon>
        <taxon>Ecdysozoa</taxon>
        <taxon>Arthropoda</taxon>
        <taxon>Hexapoda</taxon>
        <taxon>Insecta</taxon>
        <taxon>Pterygota</taxon>
        <taxon>Neoptera</taxon>
        <taxon>Endopterygota</taxon>
        <taxon>Hymenoptera</taxon>
        <taxon>Apocrita</taxon>
        <taxon>Proctotrupomorpha</taxon>
        <taxon>Chalcidoidea</taxon>
        <taxon>Aphelinidae</taxon>
        <taxon>Aphelininae</taxon>
        <taxon>Eretmocerus</taxon>
    </lineage>
</organism>
<gene>
    <name evidence="1" type="ORF">QAD02_005206</name>
</gene>
<protein>
    <submittedName>
        <fullName evidence="1">Uncharacterized protein</fullName>
    </submittedName>
</protein>
<keyword evidence="2" id="KW-1185">Reference proteome</keyword>
<dbReference type="Proteomes" id="UP001239111">
    <property type="component" value="Chromosome 3"/>
</dbReference>
<reference evidence="1" key="1">
    <citation type="submission" date="2023-04" db="EMBL/GenBank/DDBJ databases">
        <title>A chromosome-level genome assembly of the parasitoid wasp Eretmocerus hayati.</title>
        <authorList>
            <person name="Zhong Y."/>
            <person name="Liu S."/>
            <person name="Liu Y."/>
        </authorList>
    </citation>
    <scope>NUCLEOTIDE SEQUENCE</scope>
    <source>
        <strain evidence="1">ZJU_SS_LIU_2023</strain>
    </source>
</reference>
<evidence type="ECO:0000313" key="1">
    <source>
        <dbReference type="EMBL" id="KAJ8673944.1"/>
    </source>
</evidence>
<comment type="caution">
    <text evidence="1">The sequence shown here is derived from an EMBL/GenBank/DDBJ whole genome shotgun (WGS) entry which is preliminary data.</text>
</comment>
<sequence>MAENAGLLPCSFQFHEFHDEVGQLKIYCQFMKMEKSLFLWVGDYAEQSFNDLALAFMMDSEQPKKPVLTTKIMGPVANEVSINLATRLSKKSGLPVYVSFNITVDNLSLPNVERRINEELSKHPELLNS</sequence>
<name>A0ACC2NRR5_9HYME</name>
<dbReference type="EMBL" id="CM056743">
    <property type="protein sequence ID" value="KAJ8673944.1"/>
    <property type="molecule type" value="Genomic_DNA"/>
</dbReference>
<proteinExistence type="predicted"/>
<evidence type="ECO:0000313" key="2">
    <source>
        <dbReference type="Proteomes" id="UP001239111"/>
    </source>
</evidence>
<accession>A0ACC2NRR5</accession>